<evidence type="ECO:0000256" key="3">
    <source>
        <dbReference type="ARBA" id="ARBA00022764"/>
    </source>
</evidence>
<dbReference type="Pfam" id="PF03480">
    <property type="entry name" value="DctP"/>
    <property type="match status" value="1"/>
</dbReference>
<feature type="chain" id="PRO_5010998076" evidence="4">
    <location>
        <begin position="28"/>
        <end position="337"/>
    </location>
</feature>
<dbReference type="InterPro" id="IPR018389">
    <property type="entry name" value="DctP_fam"/>
</dbReference>
<comment type="subcellular location">
    <subcellularLocation>
        <location evidence="1">Periplasm</location>
    </subcellularLocation>
</comment>
<sequence length="337" mass="36666">MPFVTRRAAIAAGLAATTAGFAFGASAQEAPVLRLSSVVSESDIRAEAFAKISEAVSEEFDLQVYNASTLIPQGSELTAIQRGNLEMGLIAPQDLADQVPAWSILTAAYVLQDVDHMEAVFDSEVGEQLNQMAEEAGLHILAPVYFGTRQVNLVPSRDESEVMTPEDLSGVTLRMPGGDAWQFLGEAIGANPTPLAYSEVYTALQTGAIDGQDNPLPNDYNMKFYEVTGQIALTGHLVGFDVLSISSEVWNEMTPEQQELLQGAVDEAVAESTERHLAREDELVQFFKDEGLDVYEPDREAFREFAQQKYLESEFAESWPEGMLDQINAIGSDGSAN</sequence>
<evidence type="ECO:0000256" key="1">
    <source>
        <dbReference type="ARBA" id="ARBA00004418"/>
    </source>
</evidence>
<evidence type="ECO:0000313" key="6">
    <source>
        <dbReference type="Proteomes" id="UP000193870"/>
    </source>
</evidence>
<proteinExistence type="predicted"/>
<dbReference type="STRING" id="315423.SAMN04488020_1049"/>
<organism evidence="5 6">
    <name type="scientific">Palleronia marisminoris</name>
    <dbReference type="NCBI Taxonomy" id="315423"/>
    <lineage>
        <taxon>Bacteria</taxon>
        <taxon>Pseudomonadati</taxon>
        <taxon>Pseudomonadota</taxon>
        <taxon>Alphaproteobacteria</taxon>
        <taxon>Rhodobacterales</taxon>
        <taxon>Roseobacteraceae</taxon>
        <taxon>Palleronia</taxon>
    </lineage>
</organism>
<accession>A0A1Y5SEE4</accession>
<dbReference type="OrthoDB" id="8673861at2"/>
<reference evidence="5 6" key="1">
    <citation type="submission" date="2017-03" db="EMBL/GenBank/DDBJ databases">
        <authorList>
            <person name="Afonso C.L."/>
            <person name="Miller P.J."/>
            <person name="Scott M.A."/>
            <person name="Spackman E."/>
            <person name="Goraichik I."/>
            <person name="Dimitrov K.M."/>
            <person name="Suarez D.L."/>
            <person name="Swayne D.E."/>
        </authorList>
    </citation>
    <scope>NUCLEOTIDE SEQUENCE [LARGE SCALE GENOMIC DNA]</scope>
    <source>
        <strain evidence="5 6">CECT 7066</strain>
    </source>
</reference>
<feature type="signal peptide" evidence="4">
    <location>
        <begin position="1"/>
        <end position="27"/>
    </location>
</feature>
<gene>
    <name evidence="5" type="primary">siaP_3</name>
    <name evidence="5" type="ORF">PAM7066_01632</name>
</gene>
<dbReference type="PANTHER" id="PTHR33376">
    <property type="match status" value="1"/>
</dbReference>
<keyword evidence="3" id="KW-0574">Periplasm</keyword>
<dbReference type="NCBIfam" id="NF037995">
    <property type="entry name" value="TRAP_S1"/>
    <property type="match status" value="1"/>
</dbReference>
<dbReference type="InterPro" id="IPR038404">
    <property type="entry name" value="TRAP_DctP_sf"/>
</dbReference>
<evidence type="ECO:0000256" key="4">
    <source>
        <dbReference type="SAM" id="SignalP"/>
    </source>
</evidence>
<dbReference type="RefSeq" id="WP_085853647.1">
    <property type="nucleotide sequence ID" value="NZ_FOPF01000004.1"/>
</dbReference>
<dbReference type="AlphaFoldDB" id="A0A1Y5SEE4"/>
<dbReference type="GO" id="GO:0042597">
    <property type="term" value="C:periplasmic space"/>
    <property type="evidence" value="ECO:0007669"/>
    <property type="project" value="UniProtKB-SubCell"/>
</dbReference>
<name>A0A1Y5SEE4_9RHOB</name>
<evidence type="ECO:0000313" key="5">
    <source>
        <dbReference type="EMBL" id="SLN38825.1"/>
    </source>
</evidence>
<evidence type="ECO:0000256" key="2">
    <source>
        <dbReference type="ARBA" id="ARBA00022729"/>
    </source>
</evidence>
<keyword evidence="6" id="KW-1185">Reference proteome</keyword>
<dbReference type="Proteomes" id="UP000193870">
    <property type="component" value="Unassembled WGS sequence"/>
</dbReference>
<dbReference type="Gene3D" id="3.40.190.170">
    <property type="entry name" value="Bacterial extracellular solute-binding protein, family 7"/>
    <property type="match status" value="1"/>
</dbReference>
<dbReference type="EMBL" id="FWFV01000004">
    <property type="protein sequence ID" value="SLN38825.1"/>
    <property type="molecule type" value="Genomic_DNA"/>
</dbReference>
<dbReference type="GO" id="GO:0055085">
    <property type="term" value="P:transmembrane transport"/>
    <property type="evidence" value="ECO:0007669"/>
    <property type="project" value="InterPro"/>
</dbReference>
<protein>
    <submittedName>
        <fullName evidence="5">Sialic acid-binding periplasmic protein SiaP</fullName>
    </submittedName>
</protein>
<dbReference type="PANTHER" id="PTHR33376:SF4">
    <property type="entry name" value="SIALIC ACID-BINDING PERIPLASMIC PROTEIN SIAP"/>
    <property type="match status" value="1"/>
</dbReference>
<keyword evidence="2 4" id="KW-0732">Signal</keyword>